<sequence length="182" mass="20717">MNIKYTVTLVLNTFLLVFLLSGCVGNLSKDGLVLRVSEYELSQSFEESFPFEKDLVFGSLILHKPTIKMHKTKNSVKVNIVLGLKTLFTNPIKGSFIINGEPEFRKDIASIYLKNVKIENFHFGKLKMSEQFSKTLIITMEPLINKIFKEYPLYKVPEDSILGSFIKDIKIGDSKLLVTYGI</sequence>
<evidence type="ECO:0000313" key="1">
    <source>
        <dbReference type="EMBL" id="TLP39478.1"/>
    </source>
</evidence>
<dbReference type="AlphaFoldDB" id="A0A5R8Y3B0"/>
<dbReference type="Proteomes" id="UP000308901">
    <property type="component" value="Unassembled WGS sequence"/>
</dbReference>
<protein>
    <submittedName>
        <fullName evidence="1">DUF1439 domain-containing protein</fullName>
    </submittedName>
</protein>
<reference evidence="1 2" key="1">
    <citation type="submission" date="2019-05" db="EMBL/GenBank/DDBJ databases">
        <title>Arcobacter sp. nov., isolated from sea sediment.</title>
        <authorList>
            <person name="Kim W."/>
        </authorList>
    </citation>
    <scope>NUCLEOTIDE SEQUENCE [LARGE SCALE GENOMIC DNA]</scope>
    <source>
        <strain evidence="1 2">CAU 1517</strain>
    </source>
</reference>
<dbReference type="InterPro" id="IPR010835">
    <property type="entry name" value="DUF1439"/>
</dbReference>
<dbReference type="RefSeq" id="WP_138152061.1">
    <property type="nucleotide sequence ID" value="NZ_CBDDKQ010000002.1"/>
</dbReference>
<name>A0A5R8Y3B0_9BACT</name>
<dbReference type="Pfam" id="PF07273">
    <property type="entry name" value="DUF1439"/>
    <property type="match status" value="1"/>
</dbReference>
<organism evidence="1 2">
    <name type="scientific">Arcobacter arenosus</name>
    <dbReference type="NCBI Taxonomy" id="2576037"/>
    <lineage>
        <taxon>Bacteria</taxon>
        <taxon>Pseudomonadati</taxon>
        <taxon>Campylobacterota</taxon>
        <taxon>Epsilonproteobacteria</taxon>
        <taxon>Campylobacterales</taxon>
        <taxon>Arcobacteraceae</taxon>
        <taxon>Arcobacter</taxon>
    </lineage>
</organism>
<dbReference type="PROSITE" id="PS51257">
    <property type="entry name" value="PROKAR_LIPOPROTEIN"/>
    <property type="match status" value="1"/>
</dbReference>
<keyword evidence="2" id="KW-1185">Reference proteome</keyword>
<comment type="caution">
    <text evidence="1">The sequence shown here is derived from an EMBL/GenBank/DDBJ whole genome shotgun (WGS) entry which is preliminary data.</text>
</comment>
<proteinExistence type="predicted"/>
<dbReference type="OrthoDB" id="5344193at2"/>
<dbReference type="EMBL" id="VANU01000002">
    <property type="protein sequence ID" value="TLP39478.1"/>
    <property type="molecule type" value="Genomic_DNA"/>
</dbReference>
<gene>
    <name evidence="1" type="ORF">FDK22_06300</name>
</gene>
<evidence type="ECO:0000313" key="2">
    <source>
        <dbReference type="Proteomes" id="UP000308901"/>
    </source>
</evidence>
<accession>A0A5R8Y3B0</accession>
<dbReference type="Gene3D" id="3.15.10.40">
    <property type="entry name" value="Uncharacterised protein PF07273, DUF1439"/>
    <property type="match status" value="1"/>
</dbReference>